<sequence length="1062" mass="118302">MPSDTPIFPIFPKTPKILGTPKFNMADIVPNDPGKKPPLLPQSILESETKWSPSMYIPASLPPGLNLDELEPTLGLPSGKKYGALPNSQTPTAEIDDPKENSTSPPHLTPIVPAFIPPPPEPPLFYSTLALKTYCSYGMRVLQPFSAWGLNAVLIPGAGSRVCRMCGDVGHYEIECPKAIGGDLSAKRMRVQLAGVLAREARRNLPTYNGTSQRAEVEYWCEQSETAESHFRRFCSRQKEDSGGGGEGEFKWEENPDKQVVNEENDDDTPCAICNLFMPTSNQPVLTCDGCEFDFHSSCLGMSRHEVASLPDKWYCPSCLDDDNVGEENIVEIMDGYAFDQNKRGGRHDKTTFAYHHLFVSTARGGGEKVAMEVEGGGVTRRGGGSRPSFKGSSRHIDMDEYIDDDDDEYDSRSKAPKALPLPQSVDFPKPLFATPAILCRECDAWFPSPPNTAIWGVHSYAYTCAKCNGGVEGKVISSQTNFRWVDVARIALCNLTARNESTHFLRSELISYIEKHWAHLRTGKRPKYWEQDLCSTIKHKSHSHFFRLHALNGRGSTTFALTGVGIPDGSVAVPKSVFEGIKSRLSNNVRETKAILSDLVITPREDRIEGISSTIDNLRSNLKVEEKALSEWDVEEEMEKRNYVYMKGWDAKPSGGAEFDGNGEKGRSSQVEARAAPTKAATSSAATVPMPPAAEITIRDDVNLSAEELVGTLIAYKDKNYNHTAVVEKYDPSRDKHFIRCLGIHPPPALRGDYQVFENVPYGKSIWVDLGEETKVQRFVQINQMDSKSMAVSEMVVGEKEGKLCVKWRGGGLSWIPDSHILNKNIVDAFRNLSDDEKRRLYEDIVRPKPTQSPPPVIRRSTTTMSSSSTNMEAIELLKSLAGGDDVSSSEGLDSDDEQEGDDEQESDDEEEDEGRSGGGEEELDLVHDLLGEVDAEDIDELVYEETKKDQKMMMMRERKKRKKKRERSEYGGGEGQERGGGWRESNKKRKSPCKDASTFLNKSSGDVVFMCGWCGITKNTKTQLGGHVSVHRHEYDYPNMPKPKREWVRSIKVEGYEEML</sequence>
<evidence type="ECO:0000256" key="4">
    <source>
        <dbReference type="PROSITE-ProRule" id="PRU00047"/>
    </source>
</evidence>
<feature type="region of interest" description="Disordered" evidence="5">
    <location>
        <begin position="951"/>
        <end position="997"/>
    </location>
</feature>
<dbReference type="SUPFAM" id="SSF57903">
    <property type="entry name" value="FYVE/PHD zinc finger"/>
    <property type="match status" value="1"/>
</dbReference>
<evidence type="ECO:0000256" key="2">
    <source>
        <dbReference type="ARBA" id="ARBA00022771"/>
    </source>
</evidence>
<feature type="compositionally biased region" description="Low complexity" evidence="5">
    <location>
        <begin position="884"/>
        <end position="893"/>
    </location>
</feature>
<accession>A0A9W7GD47</accession>
<reference evidence="9" key="1">
    <citation type="journal article" date="2023" name="Commun. Biol.">
        <title>Genome analysis of Parmales, the sister group of diatoms, reveals the evolutionary specialization of diatoms from phago-mixotrophs to photoautotrophs.</title>
        <authorList>
            <person name="Ban H."/>
            <person name="Sato S."/>
            <person name="Yoshikawa S."/>
            <person name="Yamada K."/>
            <person name="Nakamura Y."/>
            <person name="Ichinomiya M."/>
            <person name="Sato N."/>
            <person name="Blanc-Mathieu R."/>
            <person name="Endo H."/>
            <person name="Kuwata A."/>
            <person name="Ogata H."/>
        </authorList>
    </citation>
    <scope>NUCLEOTIDE SEQUENCE [LARGE SCALE GENOMIC DNA]</scope>
</reference>
<dbReference type="Gene3D" id="3.90.980.20">
    <property type="match status" value="1"/>
</dbReference>
<dbReference type="PROSITE" id="PS50016">
    <property type="entry name" value="ZF_PHD_2"/>
    <property type="match status" value="1"/>
</dbReference>
<feature type="region of interest" description="Disordered" evidence="5">
    <location>
        <begin position="68"/>
        <end position="105"/>
    </location>
</feature>
<feature type="region of interest" description="Disordered" evidence="5">
    <location>
        <begin position="238"/>
        <end position="264"/>
    </location>
</feature>
<feature type="compositionally biased region" description="Basic and acidic residues" evidence="5">
    <location>
        <begin position="238"/>
        <end position="261"/>
    </location>
</feature>
<evidence type="ECO:0000256" key="3">
    <source>
        <dbReference type="ARBA" id="ARBA00022833"/>
    </source>
</evidence>
<name>A0A9W7GD47_9STRA</name>
<feature type="compositionally biased region" description="Low complexity" evidence="5">
    <location>
        <begin position="674"/>
        <end position="688"/>
    </location>
</feature>
<keyword evidence="1" id="KW-0479">Metal-binding</keyword>
<evidence type="ECO:0000256" key="1">
    <source>
        <dbReference type="ARBA" id="ARBA00022723"/>
    </source>
</evidence>
<dbReference type="OrthoDB" id="10033786at2759"/>
<dbReference type="GO" id="GO:0003676">
    <property type="term" value="F:nucleic acid binding"/>
    <property type="evidence" value="ECO:0007669"/>
    <property type="project" value="InterPro"/>
</dbReference>
<dbReference type="AlphaFoldDB" id="A0A9W7GD47"/>
<feature type="compositionally biased region" description="Acidic residues" evidence="5">
    <location>
        <begin position="894"/>
        <end position="923"/>
    </location>
</feature>
<dbReference type="PROSITE" id="PS01359">
    <property type="entry name" value="ZF_PHD_1"/>
    <property type="match status" value="1"/>
</dbReference>
<dbReference type="EMBL" id="BRYA01000164">
    <property type="protein sequence ID" value="GMI42024.1"/>
    <property type="molecule type" value="Genomic_DNA"/>
</dbReference>
<keyword evidence="9" id="KW-1185">Reference proteome</keyword>
<dbReference type="InterPro" id="IPR019787">
    <property type="entry name" value="Znf_PHD-finger"/>
</dbReference>
<dbReference type="InterPro" id="IPR019786">
    <property type="entry name" value="Zinc_finger_PHD-type_CS"/>
</dbReference>
<keyword evidence="2 4" id="KW-0863">Zinc-finger</keyword>
<dbReference type="InterPro" id="IPR036875">
    <property type="entry name" value="Znf_CCHC_sf"/>
</dbReference>
<feature type="region of interest" description="Disordered" evidence="5">
    <location>
        <begin position="843"/>
        <end position="871"/>
    </location>
</feature>
<feature type="domain" description="CCHC-type" evidence="7">
    <location>
        <begin position="163"/>
        <end position="178"/>
    </location>
</feature>
<comment type="caution">
    <text evidence="8">The sequence shown here is derived from an EMBL/GenBank/DDBJ whole genome shotgun (WGS) entry which is preliminary data.</text>
</comment>
<gene>
    <name evidence="8" type="ORF">TrCOL_g3281</name>
</gene>
<feature type="region of interest" description="Disordered" evidence="5">
    <location>
        <begin position="656"/>
        <end position="688"/>
    </location>
</feature>
<feature type="compositionally biased region" description="Basic and acidic residues" evidence="5">
    <location>
        <begin position="977"/>
        <end position="987"/>
    </location>
</feature>
<evidence type="ECO:0000313" key="9">
    <source>
        <dbReference type="Proteomes" id="UP001165065"/>
    </source>
</evidence>
<evidence type="ECO:0000256" key="5">
    <source>
        <dbReference type="SAM" id="MobiDB-lite"/>
    </source>
</evidence>
<feature type="region of interest" description="Disordered" evidence="5">
    <location>
        <begin position="377"/>
        <end position="398"/>
    </location>
</feature>
<dbReference type="InterPro" id="IPR013083">
    <property type="entry name" value="Znf_RING/FYVE/PHD"/>
</dbReference>
<evidence type="ECO:0000259" key="7">
    <source>
        <dbReference type="PROSITE" id="PS50158"/>
    </source>
</evidence>
<feature type="compositionally biased region" description="Gly residues" evidence="5">
    <location>
        <begin position="377"/>
        <end position="386"/>
    </location>
</feature>
<evidence type="ECO:0000313" key="8">
    <source>
        <dbReference type="EMBL" id="GMI42024.1"/>
    </source>
</evidence>
<protein>
    <recommendedName>
        <fullName evidence="10">PHD-type domain-containing protein</fullName>
    </recommendedName>
</protein>
<dbReference type="PROSITE" id="PS50158">
    <property type="entry name" value="ZF_CCHC"/>
    <property type="match status" value="1"/>
</dbReference>
<feature type="region of interest" description="Disordered" evidence="5">
    <location>
        <begin position="403"/>
        <end position="422"/>
    </location>
</feature>
<feature type="region of interest" description="Disordered" evidence="5">
    <location>
        <begin position="884"/>
        <end position="923"/>
    </location>
</feature>
<dbReference type="GO" id="GO:0008270">
    <property type="term" value="F:zinc ion binding"/>
    <property type="evidence" value="ECO:0007669"/>
    <property type="project" value="UniProtKB-KW"/>
</dbReference>
<organism evidence="8 9">
    <name type="scientific">Triparma columacea</name>
    <dbReference type="NCBI Taxonomy" id="722753"/>
    <lineage>
        <taxon>Eukaryota</taxon>
        <taxon>Sar</taxon>
        <taxon>Stramenopiles</taxon>
        <taxon>Ochrophyta</taxon>
        <taxon>Bolidophyceae</taxon>
        <taxon>Parmales</taxon>
        <taxon>Triparmaceae</taxon>
        <taxon>Triparma</taxon>
    </lineage>
</organism>
<dbReference type="Pfam" id="PF00628">
    <property type="entry name" value="PHD"/>
    <property type="match status" value="1"/>
</dbReference>
<dbReference type="Gene3D" id="3.30.40.10">
    <property type="entry name" value="Zinc/RING finger domain, C3HC4 (zinc finger)"/>
    <property type="match status" value="1"/>
</dbReference>
<evidence type="ECO:0000259" key="6">
    <source>
        <dbReference type="PROSITE" id="PS50016"/>
    </source>
</evidence>
<dbReference type="InterPro" id="IPR011011">
    <property type="entry name" value="Znf_FYVE_PHD"/>
</dbReference>
<proteinExistence type="predicted"/>
<keyword evidence="3" id="KW-0862">Zinc</keyword>
<dbReference type="InterPro" id="IPR001878">
    <property type="entry name" value="Znf_CCHC"/>
</dbReference>
<feature type="domain" description="PHD-type" evidence="6">
    <location>
        <begin position="268"/>
        <end position="322"/>
    </location>
</feature>
<dbReference type="SMART" id="SM00249">
    <property type="entry name" value="PHD"/>
    <property type="match status" value="1"/>
</dbReference>
<dbReference type="InterPro" id="IPR001965">
    <property type="entry name" value="Znf_PHD"/>
</dbReference>
<dbReference type="Proteomes" id="UP001165065">
    <property type="component" value="Unassembled WGS sequence"/>
</dbReference>
<feature type="compositionally biased region" description="Low complexity" evidence="5">
    <location>
        <begin position="862"/>
        <end position="871"/>
    </location>
</feature>
<dbReference type="SUPFAM" id="SSF57756">
    <property type="entry name" value="Retrovirus zinc finger-like domains"/>
    <property type="match status" value="1"/>
</dbReference>
<evidence type="ECO:0008006" key="10">
    <source>
        <dbReference type="Google" id="ProtNLM"/>
    </source>
</evidence>